<comment type="caution">
    <text evidence="1">The sequence shown here is derived from an EMBL/GenBank/DDBJ whole genome shotgun (WGS) entry which is preliminary data.</text>
</comment>
<reference evidence="1 2" key="1">
    <citation type="submission" date="2006-04" db="EMBL/GenBank/DDBJ databases">
        <authorList>
            <person name="Nierman W.C."/>
        </authorList>
    </citation>
    <scope>NUCLEOTIDE SEQUENCE [LARGE SCALE GENOMIC DNA]</scope>
    <source>
        <strain evidence="1 2">DW4/3-1</strain>
    </source>
</reference>
<dbReference type="AlphaFoldDB" id="Q093V6"/>
<dbReference type="EMBL" id="AAMD01000042">
    <property type="protein sequence ID" value="EAU67046.1"/>
    <property type="molecule type" value="Genomic_DNA"/>
</dbReference>
<gene>
    <name evidence="1" type="ORF">STIAU_3524</name>
</gene>
<name>Q093V6_STIAD</name>
<organism evidence="1 2">
    <name type="scientific">Stigmatella aurantiaca (strain DW4/3-1)</name>
    <dbReference type="NCBI Taxonomy" id="378806"/>
    <lineage>
        <taxon>Bacteria</taxon>
        <taxon>Pseudomonadati</taxon>
        <taxon>Myxococcota</taxon>
        <taxon>Myxococcia</taxon>
        <taxon>Myxococcales</taxon>
        <taxon>Cystobacterineae</taxon>
        <taxon>Archangiaceae</taxon>
        <taxon>Stigmatella</taxon>
    </lineage>
</organism>
<evidence type="ECO:0000313" key="2">
    <source>
        <dbReference type="Proteomes" id="UP000032702"/>
    </source>
</evidence>
<dbReference type="Proteomes" id="UP000032702">
    <property type="component" value="Unassembled WGS sequence"/>
</dbReference>
<protein>
    <submittedName>
        <fullName evidence="1">Uncharacterized protein</fullName>
    </submittedName>
</protein>
<evidence type="ECO:0000313" key="1">
    <source>
        <dbReference type="EMBL" id="EAU67046.1"/>
    </source>
</evidence>
<accession>Q093V6</accession>
<proteinExistence type="predicted"/>
<sequence>MIRASHLMGRSSPQRSRTVFREMEAEARAWIAEQRANPTPAA</sequence>